<reference evidence="2 3" key="1">
    <citation type="journal article" date="2014" name="Gene">
        <title>A comparative genomic analysis of the alkalitolerant soil bacterium Bacillus lehensis G1.</title>
        <authorList>
            <person name="Noor Y.M."/>
            <person name="Samsulrizal N.H."/>
            <person name="Jema'on N.A."/>
            <person name="Low K.O."/>
            <person name="Ramli A.N."/>
            <person name="Alias N.I."/>
            <person name="Damis S.I."/>
            <person name="Fuzi S.F."/>
            <person name="Isa M.N."/>
            <person name="Murad A.M."/>
            <person name="Raih M.F."/>
            <person name="Bakar F.D."/>
            <person name="Najimudin N."/>
            <person name="Mahadi N.M."/>
            <person name="Illias R.M."/>
        </authorList>
    </citation>
    <scope>NUCLEOTIDE SEQUENCE [LARGE SCALE GENOMIC DNA]</scope>
    <source>
        <strain evidence="2 3">G1</strain>
    </source>
</reference>
<dbReference type="AlphaFoldDB" id="A0A060M314"/>
<dbReference type="EMBL" id="CP003923">
    <property type="protein sequence ID" value="AIC94933.1"/>
    <property type="molecule type" value="Genomic_DNA"/>
</dbReference>
<dbReference type="InterPro" id="IPR003772">
    <property type="entry name" value="YceD"/>
</dbReference>
<feature type="region of interest" description="Disordered" evidence="1">
    <location>
        <begin position="134"/>
        <end position="154"/>
    </location>
</feature>
<dbReference type="KEGG" id="ble:BleG1_2355"/>
<evidence type="ECO:0000256" key="1">
    <source>
        <dbReference type="SAM" id="MobiDB-lite"/>
    </source>
</evidence>
<keyword evidence="3" id="KW-1185">Reference proteome</keyword>
<dbReference type="Pfam" id="PF02620">
    <property type="entry name" value="YceD"/>
    <property type="match status" value="1"/>
</dbReference>
<accession>A0A060M314</accession>
<dbReference type="eggNOG" id="COG1399">
    <property type="taxonomic scope" value="Bacteria"/>
</dbReference>
<feature type="compositionally biased region" description="Basic and acidic residues" evidence="1">
    <location>
        <begin position="143"/>
        <end position="154"/>
    </location>
</feature>
<dbReference type="OrthoDB" id="9790372at2"/>
<dbReference type="HOGENOM" id="CLU_100236_3_0_9"/>
<proteinExistence type="predicted"/>
<dbReference type="PATRIC" id="fig|1246626.3.peg.2355"/>
<evidence type="ECO:0000313" key="2">
    <source>
        <dbReference type="EMBL" id="AIC94933.1"/>
    </source>
</evidence>
<dbReference type="STRING" id="1246626.BleG1_2355"/>
<organism evidence="2 3">
    <name type="scientific">Shouchella lehensis G1</name>
    <dbReference type="NCBI Taxonomy" id="1246626"/>
    <lineage>
        <taxon>Bacteria</taxon>
        <taxon>Bacillati</taxon>
        <taxon>Bacillota</taxon>
        <taxon>Bacilli</taxon>
        <taxon>Bacillales</taxon>
        <taxon>Bacillaceae</taxon>
        <taxon>Shouchella</taxon>
    </lineage>
</organism>
<sequence length="171" mass="19517">MKWTVQALQQARYESLHFDENVLLEDQLREHQDVRAASLVSLKGTATANRNVFTFQFVVKGHLVLPCSRTLADVEWPYEIKGQAHYVPEGEMPPSHLNEEDVFTYSGDVIDLSHMIQERILVEIPMQVFADKPTETAAPSSGKDWELVSDEKNSDQIDPRLADLAKFFDEK</sequence>
<dbReference type="Proteomes" id="UP000027142">
    <property type="component" value="Chromosome"/>
</dbReference>
<name>A0A060M314_9BACI</name>
<dbReference type="RefSeq" id="WP_038480991.1">
    <property type="nucleotide sequence ID" value="NZ_CP003923.1"/>
</dbReference>
<gene>
    <name evidence="2" type="ORF">BleG1_2355</name>
</gene>
<protein>
    <recommendedName>
        <fullName evidence="4">DUF177 domain-containing protein</fullName>
    </recommendedName>
</protein>
<evidence type="ECO:0000313" key="3">
    <source>
        <dbReference type="Proteomes" id="UP000027142"/>
    </source>
</evidence>
<evidence type="ECO:0008006" key="4">
    <source>
        <dbReference type="Google" id="ProtNLM"/>
    </source>
</evidence>